<dbReference type="AlphaFoldDB" id="A0A5J6X004"/>
<evidence type="ECO:0000313" key="2">
    <source>
        <dbReference type="Proteomes" id="UP000594034"/>
    </source>
</evidence>
<dbReference type="EMBL" id="CP040449">
    <property type="protein sequence ID" value="QFI55478.1"/>
    <property type="molecule type" value="Genomic_DNA"/>
</dbReference>
<proteinExistence type="predicted"/>
<keyword evidence="2" id="KW-1185">Reference proteome</keyword>
<reference evidence="1 2" key="1">
    <citation type="submission" date="2019-05" db="EMBL/GenBank/DDBJ databases">
        <title>OXA-830, a novel chromosomally encoded expanded-spectrum class D beta-lactamase in Aeromonas simiae.</title>
        <authorList>
            <person name="Zhou W."/>
            <person name="Chen Q."/>
        </authorList>
    </citation>
    <scope>NUCLEOTIDE SEQUENCE [LARGE SCALE GENOMIC DNA]</scope>
    <source>
        <strain evidence="1 2">A6</strain>
    </source>
</reference>
<dbReference type="Proteomes" id="UP000594034">
    <property type="component" value="Chromosome"/>
</dbReference>
<dbReference type="RefSeq" id="WP_193001429.1">
    <property type="nucleotide sequence ID" value="NZ_CP040449.1"/>
</dbReference>
<gene>
    <name evidence="1" type="ORF">FE240_12745</name>
</gene>
<protein>
    <submittedName>
        <fullName evidence="1">Uncharacterized protein</fullName>
    </submittedName>
</protein>
<organism evidence="1 2">
    <name type="scientific">Aeromonas simiae</name>
    <dbReference type="NCBI Taxonomy" id="218936"/>
    <lineage>
        <taxon>Bacteria</taxon>
        <taxon>Pseudomonadati</taxon>
        <taxon>Pseudomonadota</taxon>
        <taxon>Gammaproteobacteria</taxon>
        <taxon>Aeromonadales</taxon>
        <taxon>Aeromonadaceae</taxon>
        <taxon>Aeromonas</taxon>
    </lineage>
</organism>
<sequence>MITPSKSIKETLLNINIDAALDALGSALCHILDNFLVEPKNLDEIINAQSTLVDKYILKVEAEERVQFIGGKLNIKDQEDENIAFLIELYFKNNKDEWIKKENTIFINKEKIKEDSIISMQNGVVSYDISHPNK</sequence>
<evidence type="ECO:0000313" key="1">
    <source>
        <dbReference type="EMBL" id="QFI55478.1"/>
    </source>
</evidence>
<dbReference type="KEGG" id="asim:FE240_12745"/>
<name>A0A5J6X004_9GAMM</name>
<accession>A0A5J6X004</accession>